<dbReference type="Proteomes" id="UP000245618">
    <property type="component" value="Unassembled WGS sequence"/>
</dbReference>
<protein>
    <submittedName>
        <fullName evidence="1">Uncharacterized protein</fullName>
    </submittedName>
</protein>
<accession>A0A2U1JT71</accession>
<proteinExistence type="predicted"/>
<evidence type="ECO:0000313" key="1">
    <source>
        <dbReference type="EMBL" id="PWA08083.1"/>
    </source>
</evidence>
<name>A0A2U1JT71_9FLAO</name>
<dbReference type="AlphaFoldDB" id="A0A2U1JT71"/>
<sequence>MKKIYFVFVLLLHSFVYSQQVIKDSLSLESIPFVEVYSDKGDLIGVTDKEGVMSMDLNAEIIKSNTSTVTFVHSTFKDKVLTIDWFKNSPVVVLNPIVIELNEIVIVAKPNAYKYLKLKGYFRSIQIMSDIPLYYMDGIAEYYITPDSDKVIMKILSSRSFENKESAKLDPKYFPIIAGVPSFENFSDYKVLSSGYDLKNAEKETKLIFDKKEGIEKGFLSKSNDNSVFQFELIALNNPKKAGFLGIELQYNNHIVNAVYDTNDYETIGLDDLVYTKETKLFHYKIKKNGDVTKVDVTYEFFLLDKDFVNEKTSKGSDSFYKFKKESSYQDNYWEHINNALFQPLPKSLEKYIEENLTEMKE</sequence>
<evidence type="ECO:0000313" key="2">
    <source>
        <dbReference type="Proteomes" id="UP000245618"/>
    </source>
</evidence>
<organism evidence="1 2">
    <name type="scientific">Flavobacterium laiguense</name>
    <dbReference type="NCBI Taxonomy" id="2169409"/>
    <lineage>
        <taxon>Bacteria</taxon>
        <taxon>Pseudomonadati</taxon>
        <taxon>Bacteroidota</taxon>
        <taxon>Flavobacteriia</taxon>
        <taxon>Flavobacteriales</taxon>
        <taxon>Flavobacteriaceae</taxon>
        <taxon>Flavobacterium</taxon>
    </lineage>
</organism>
<dbReference type="OrthoDB" id="1078909at2"/>
<gene>
    <name evidence="1" type="ORF">DB891_12870</name>
</gene>
<comment type="caution">
    <text evidence="1">The sequence shown here is derived from an EMBL/GenBank/DDBJ whole genome shotgun (WGS) entry which is preliminary data.</text>
</comment>
<dbReference type="EMBL" id="QCZH01000016">
    <property type="protein sequence ID" value="PWA08083.1"/>
    <property type="molecule type" value="Genomic_DNA"/>
</dbReference>
<reference evidence="1 2" key="1">
    <citation type="submission" date="2018-04" db="EMBL/GenBank/DDBJ databases">
        <title>Flavobacterium sp. nov., isolated from glacier ice.</title>
        <authorList>
            <person name="Liu Q."/>
            <person name="Xin Y.-H."/>
        </authorList>
    </citation>
    <scope>NUCLEOTIDE SEQUENCE [LARGE SCALE GENOMIC DNA]</scope>
    <source>
        <strain evidence="1 2">LB2P30</strain>
    </source>
</reference>
<dbReference type="RefSeq" id="WP_116763984.1">
    <property type="nucleotide sequence ID" value="NZ_QCZH01000016.1"/>
</dbReference>
<keyword evidence="2" id="KW-1185">Reference proteome</keyword>